<dbReference type="EMBL" id="BGPR01087939">
    <property type="protein sequence ID" value="GBM09234.1"/>
    <property type="molecule type" value="Genomic_DNA"/>
</dbReference>
<dbReference type="EMBL" id="BGPR01087945">
    <property type="protein sequence ID" value="GBM09272.1"/>
    <property type="molecule type" value="Genomic_DNA"/>
</dbReference>
<reference evidence="6 7" key="1">
    <citation type="journal article" date="2019" name="Sci. Rep.">
        <title>Orb-weaving spider Araneus ventricosus genome elucidates the spidroin gene catalogue.</title>
        <authorList>
            <person name="Kono N."/>
            <person name="Nakamura H."/>
            <person name="Ohtoshi R."/>
            <person name="Moran D.A.P."/>
            <person name="Shinohara A."/>
            <person name="Yoshida Y."/>
            <person name="Fujiwara M."/>
            <person name="Mori M."/>
            <person name="Tomita M."/>
            <person name="Arakawa K."/>
        </authorList>
    </citation>
    <scope>NUCLEOTIDE SEQUENCE [LARGE SCALE GENOMIC DNA]</scope>
</reference>
<name>A0A4Y2CXS5_ARAVE</name>
<dbReference type="PROSITE" id="PS50014">
    <property type="entry name" value="BROMODOMAIN_2"/>
    <property type="match status" value="1"/>
</dbReference>
<evidence type="ECO:0000256" key="3">
    <source>
        <dbReference type="SAM" id="MobiDB-lite"/>
    </source>
</evidence>
<dbReference type="Gene3D" id="1.20.920.10">
    <property type="entry name" value="Bromodomain-like"/>
    <property type="match status" value="1"/>
</dbReference>
<dbReference type="GO" id="GO:0000785">
    <property type="term" value="C:chromatin"/>
    <property type="evidence" value="ECO:0007669"/>
    <property type="project" value="TreeGrafter"/>
</dbReference>
<organism evidence="6 7">
    <name type="scientific">Araneus ventricosus</name>
    <name type="common">Orbweaver spider</name>
    <name type="synonym">Epeira ventricosa</name>
    <dbReference type="NCBI Taxonomy" id="182803"/>
    <lineage>
        <taxon>Eukaryota</taxon>
        <taxon>Metazoa</taxon>
        <taxon>Ecdysozoa</taxon>
        <taxon>Arthropoda</taxon>
        <taxon>Chelicerata</taxon>
        <taxon>Arachnida</taxon>
        <taxon>Araneae</taxon>
        <taxon>Araneomorphae</taxon>
        <taxon>Entelegynae</taxon>
        <taxon>Araneoidea</taxon>
        <taxon>Araneidae</taxon>
        <taxon>Araneus</taxon>
    </lineage>
</organism>
<feature type="region of interest" description="Disordered" evidence="3">
    <location>
        <begin position="72"/>
        <end position="94"/>
    </location>
</feature>
<dbReference type="InterPro" id="IPR001487">
    <property type="entry name" value="Bromodomain"/>
</dbReference>
<dbReference type="PRINTS" id="PR00503">
    <property type="entry name" value="BROMODOMAIN"/>
</dbReference>
<dbReference type="OrthoDB" id="784962at2759"/>
<dbReference type="PANTHER" id="PTHR22880:SF225">
    <property type="entry name" value="BROMODOMAIN-CONTAINING PROTEIN BET-1-RELATED"/>
    <property type="match status" value="1"/>
</dbReference>
<evidence type="ECO:0000313" key="5">
    <source>
        <dbReference type="EMBL" id="GBM09234.1"/>
    </source>
</evidence>
<dbReference type="AlphaFoldDB" id="A0A4Y2CXS5"/>
<dbReference type="Proteomes" id="UP000499080">
    <property type="component" value="Unassembled WGS sequence"/>
</dbReference>
<evidence type="ECO:0000313" key="7">
    <source>
        <dbReference type="Proteomes" id="UP000499080"/>
    </source>
</evidence>
<keyword evidence="7" id="KW-1185">Reference proteome</keyword>
<comment type="caution">
    <text evidence="6">The sequence shown here is derived from an EMBL/GenBank/DDBJ whole genome shotgun (WGS) entry which is preliminary data.</text>
</comment>
<dbReference type="Pfam" id="PF00439">
    <property type="entry name" value="Bromodomain"/>
    <property type="match status" value="1"/>
</dbReference>
<dbReference type="InterPro" id="IPR050935">
    <property type="entry name" value="Bromo_chromatin_reader"/>
</dbReference>
<evidence type="ECO:0000313" key="6">
    <source>
        <dbReference type="EMBL" id="GBM09272.1"/>
    </source>
</evidence>
<dbReference type="SUPFAM" id="SSF47370">
    <property type="entry name" value="Bromodomain"/>
    <property type="match status" value="1"/>
</dbReference>
<dbReference type="InterPro" id="IPR036427">
    <property type="entry name" value="Bromodomain-like_sf"/>
</dbReference>
<evidence type="ECO:0000256" key="2">
    <source>
        <dbReference type="PROSITE-ProRule" id="PRU00035"/>
    </source>
</evidence>
<evidence type="ECO:0000259" key="4">
    <source>
        <dbReference type="PROSITE" id="PS50014"/>
    </source>
</evidence>
<dbReference type="GO" id="GO:0006355">
    <property type="term" value="P:regulation of DNA-templated transcription"/>
    <property type="evidence" value="ECO:0007669"/>
    <property type="project" value="TreeGrafter"/>
</dbReference>
<dbReference type="PANTHER" id="PTHR22880">
    <property type="entry name" value="FALZ-RELATED BROMODOMAIN-CONTAINING PROTEINS"/>
    <property type="match status" value="1"/>
</dbReference>
<protein>
    <recommendedName>
        <fullName evidence="4">Bromo domain-containing protein</fullName>
    </recommendedName>
</protein>
<keyword evidence="1 2" id="KW-0103">Bromodomain</keyword>
<evidence type="ECO:0000256" key="1">
    <source>
        <dbReference type="ARBA" id="ARBA00023117"/>
    </source>
</evidence>
<dbReference type="GO" id="GO:0006338">
    <property type="term" value="P:chromatin remodeling"/>
    <property type="evidence" value="ECO:0007669"/>
    <property type="project" value="TreeGrafter"/>
</dbReference>
<proteinExistence type="predicted"/>
<accession>A0A4Y2CXS5</accession>
<gene>
    <name evidence="5" type="ORF">AVEN_19276_1</name>
    <name evidence="6" type="ORF">AVEN_88404_1</name>
</gene>
<dbReference type="GO" id="GO:0005634">
    <property type="term" value="C:nucleus"/>
    <property type="evidence" value="ECO:0007669"/>
    <property type="project" value="TreeGrafter"/>
</dbReference>
<feature type="domain" description="Bromo" evidence="4">
    <location>
        <begin position="17"/>
        <end position="57"/>
    </location>
</feature>
<sequence length="94" mass="10657">MRNIPFHFASGTHATAPVDAKVLHLPDYNQVIKHPLHLGTIRKKLYNHEYKTQKNLLATKLQGFFEMKYAKMPDESPGGDVNANPEKIEDSAQN</sequence>